<dbReference type="Proteomes" id="UP000198287">
    <property type="component" value="Unassembled WGS sequence"/>
</dbReference>
<keyword evidence="1" id="KW-0732">Signal</keyword>
<accession>A0A226CXV6</accession>
<evidence type="ECO:0000313" key="3">
    <source>
        <dbReference type="Proteomes" id="UP000198287"/>
    </source>
</evidence>
<keyword evidence="3" id="KW-1185">Reference proteome</keyword>
<feature type="chain" id="PRO_5013302381" evidence="1">
    <location>
        <begin position="22"/>
        <end position="388"/>
    </location>
</feature>
<comment type="caution">
    <text evidence="2">The sequence shown here is derived from an EMBL/GenBank/DDBJ whole genome shotgun (WGS) entry which is preliminary data.</text>
</comment>
<reference evidence="2 3" key="1">
    <citation type="submission" date="2015-12" db="EMBL/GenBank/DDBJ databases">
        <title>The genome of Folsomia candida.</title>
        <authorList>
            <person name="Faddeeva A."/>
            <person name="Derks M.F."/>
            <person name="Anvar Y."/>
            <person name="Smit S."/>
            <person name="Van Straalen N."/>
            <person name="Roelofs D."/>
        </authorList>
    </citation>
    <scope>NUCLEOTIDE SEQUENCE [LARGE SCALE GENOMIC DNA]</scope>
    <source>
        <strain evidence="2 3">VU population</strain>
        <tissue evidence="2">Whole body</tissue>
    </source>
</reference>
<name>A0A226CXV6_FOLCA</name>
<dbReference type="InterPro" id="IPR006616">
    <property type="entry name" value="DM9_repeat"/>
</dbReference>
<dbReference type="SMART" id="SM00696">
    <property type="entry name" value="DM9"/>
    <property type="match status" value="1"/>
</dbReference>
<protein>
    <submittedName>
        <fullName evidence="2">Uncharacterized protein</fullName>
    </submittedName>
</protein>
<feature type="signal peptide" evidence="1">
    <location>
        <begin position="1"/>
        <end position="21"/>
    </location>
</feature>
<dbReference type="EMBL" id="LNIX01000057">
    <property type="protein sequence ID" value="OXA37444.1"/>
    <property type="molecule type" value="Genomic_DNA"/>
</dbReference>
<sequence>MLPKSYISLLLVTTIVKSCLGGTGLSCKLEWVPSGSSERIKHTVFPGVENIVARIGIDPQQPTYHGGYLSVLEGMAYAVDDQENTIESETYSVLTNPLNCTLEWIPISSDTDPIPPNAVEVDVGDSYVGRAAFDGTYKSGWTPADHGFLYAAMDGRVLKFSKYEILTSEQPSLHLSLTKFDFSPADLEAIERNTKSELFSVDDITTASSHRVNYSLIREAVIDEHFEIKEDIYGWAAVSSLDMHMIFWYGSPSLRVKDLEVNMHHAMVVGIRTERERHVKISATFEIGSSDTNIYCSYATIHEDMDIPFIARGVFGPARGQNWISQEHIKEILIQTGRDETTFSNLPDGTVQTVVEGQLNGRLFLRTSLKTHNNGPDGYGPCDRHLIP</sequence>
<evidence type="ECO:0000256" key="1">
    <source>
        <dbReference type="SAM" id="SignalP"/>
    </source>
</evidence>
<evidence type="ECO:0000313" key="2">
    <source>
        <dbReference type="EMBL" id="OXA37444.1"/>
    </source>
</evidence>
<proteinExistence type="predicted"/>
<organism evidence="2 3">
    <name type="scientific">Folsomia candida</name>
    <name type="common">Springtail</name>
    <dbReference type="NCBI Taxonomy" id="158441"/>
    <lineage>
        <taxon>Eukaryota</taxon>
        <taxon>Metazoa</taxon>
        <taxon>Ecdysozoa</taxon>
        <taxon>Arthropoda</taxon>
        <taxon>Hexapoda</taxon>
        <taxon>Collembola</taxon>
        <taxon>Entomobryomorpha</taxon>
        <taxon>Isotomoidea</taxon>
        <taxon>Isotomidae</taxon>
        <taxon>Proisotominae</taxon>
        <taxon>Folsomia</taxon>
    </lineage>
</organism>
<gene>
    <name evidence="2" type="ORF">Fcan01_27817</name>
</gene>
<dbReference type="AlphaFoldDB" id="A0A226CXV6"/>